<comment type="caution">
    <text evidence="1">The sequence shown here is derived from an EMBL/GenBank/DDBJ whole genome shotgun (WGS) entry which is preliminary data.</text>
</comment>
<dbReference type="AlphaFoldDB" id="A0ABD6VHS2"/>
<gene>
    <name evidence="1" type="ORF">BKM07_03030</name>
</gene>
<sequence length="123" mass="14079">MPFYICIFSRFRRKNHQHPQPHAILGNIKYDLGPVLLCNCFDNRKPQPATRTGLIVASIESLKHPLTFRRIYSWAVVADLKHDTLLGITYCQINLCVSTRVTNSVVDQVIEQDTKCIGIPRDD</sequence>
<accession>A0ABD6VHS2</accession>
<dbReference type="Proteomes" id="UP000236998">
    <property type="component" value="Unassembled WGS sequence"/>
</dbReference>
<protein>
    <submittedName>
        <fullName evidence="1">Uncharacterized protein</fullName>
    </submittedName>
</protein>
<reference evidence="1 2" key="1">
    <citation type="submission" date="2016-10" db="EMBL/GenBank/DDBJ databases">
        <title>Comparative genomics of Pseudomonas syringae.</title>
        <authorList>
            <person name="Hulin M.T."/>
        </authorList>
    </citation>
    <scope>NUCLEOTIDE SEQUENCE [LARGE SCALE GENOMIC DNA]</scope>
    <source>
        <strain evidence="1 2">9643</strain>
    </source>
</reference>
<evidence type="ECO:0000313" key="2">
    <source>
        <dbReference type="Proteomes" id="UP000236998"/>
    </source>
</evidence>
<organism evidence="1 2">
    <name type="scientific">Pseudomonas syringae group genomosp. 3</name>
    <dbReference type="NCBI Taxonomy" id="251701"/>
    <lineage>
        <taxon>Bacteria</taxon>
        <taxon>Pseudomonadati</taxon>
        <taxon>Pseudomonadota</taxon>
        <taxon>Gammaproteobacteria</taxon>
        <taxon>Pseudomonadales</taxon>
        <taxon>Pseudomonadaceae</taxon>
        <taxon>Pseudomonas</taxon>
    </lineage>
</organism>
<proteinExistence type="predicted"/>
<dbReference type="EMBL" id="MLET01000001">
    <property type="protein sequence ID" value="POD73094.1"/>
    <property type="molecule type" value="Genomic_DNA"/>
</dbReference>
<evidence type="ECO:0000313" key="1">
    <source>
        <dbReference type="EMBL" id="POD73094.1"/>
    </source>
</evidence>
<name>A0ABD6VHS2_9PSED</name>